<reference evidence="3 4" key="1">
    <citation type="submission" date="2018-11" db="EMBL/GenBank/DDBJ databases">
        <title>Genomic Encyclopedia of Type Strains, Phase IV (KMG-IV): sequencing the most valuable type-strain genomes for metagenomic binning, comparative biology and taxonomic classification.</title>
        <authorList>
            <person name="Goeker M."/>
        </authorList>
    </citation>
    <scope>NUCLEOTIDE SEQUENCE [LARGE SCALE GENOMIC DNA]</scope>
    <source>
        <strain evidence="3 4">DSM 25623</strain>
    </source>
</reference>
<feature type="region of interest" description="Disordered" evidence="1">
    <location>
        <begin position="21"/>
        <end position="86"/>
    </location>
</feature>
<evidence type="ECO:0000313" key="4">
    <source>
        <dbReference type="Proteomes" id="UP000269708"/>
    </source>
</evidence>
<proteinExistence type="predicted"/>
<evidence type="ECO:0000313" key="3">
    <source>
        <dbReference type="EMBL" id="RPE79672.1"/>
    </source>
</evidence>
<evidence type="ECO:0000256" key="2">
    <source>
        <dbReference type="SAM" id="SignalP"/>
    </source>
</evidence>
<gene>
    <name evidence="3" type="ORF">EDC50_1496</name>
</gene>
<dbReference type="Proteomes" id="UP000269708">
    <property type="component" value="Unassembled WGS sequence"/>
</dbReference>
<feature type="compositionally biased region" description="Basic and acidic residues" evidence="1">
    <location>
        <begin position="36"/>
        <end position="48"/>
    </location>
</feature>
<dbReference type="EMBL" id="RKQN01000002">
    <property type="protein sequence ID" value="RPE79672.1"/>
    <property type="molecule type" value="Genomic_DNA"/>
</dbReference>
<keyword evidence="2" id="KW-0732">Signal</keyword>
<dbReference type="RefSeq" id="WP_123769863.1">
    <property type="nucleotide sequence ID" value="NZ_RKQN01000002.1"/>
</dbReference>
<sequence length="86" mass="8778">MLRICLSLLIAIASATVVAGEVKRSSPNGDGCADAANERAGARSDADHASGGARPSKSGKPSLSGDGGGNRLQSPRWHSFLPGMFR</sequence>
<feature type="chain" id="PRO_5018286180" description="Secreted protein" evidence="2">
    <location>
        <begin position="20"/>
        <end position="86"/>
    </location>
</feature>
<keyword evidence="4" id="KW-1185">Reference proteome</keyword>
<protein>
    <recommendedName>
        <fullName evidence="5">Secreted protein</fullName>
    </recommendedName>
</protein>
<name>A0A3N4V9L4_9GAMM</name>
<dbReference type="AlphaFoldDB" id="A0A3N4V9L4"/>
<accession>A0A3N4V9L4</accession>
<evidence type="ECO:0000256" key="1">
    <source>
        <dbReference type="SAM" id="MobiDB-lite"/>
    </source>
</evidence>
<comment type="caution">
    <text evidence="3">The sequence shown here is derived from an EMBL/GenBank/DDBJ whole genome shotgun (WGS) entry which is preliminary data.</text>
</comment>
<organism evidence="3 4">
    <name type="scientific">Vulcaniibacterium tengchongense</name>
    <dbReference type="NCBI Taxonomy" id="1273429"/>
    <lineage>
        <taxon>Bacteria</taxon>
        <taxon>Pseudomonadati</taxon>
        <taxon>Pseudomonadota</taxon>
        <taxon>Gammaproteobacteria</taxon>
        <taxon>Lysobacterales</taxon>
        <taxon>Lysobacteraceae</taxon>
        <taxon>Vulcaniibacterium</taxon>
    </lineage>
</organism>
<feature type="signal peptide" evidence="2">
    <location>
        <begin position="1"/>
        <end position="19"/>
    </location>
</feature>
<dbReference type="OrthoDB" id="6028468at2"/>
<evidence type="ECO:0008006" key="5">
    <source>
        <dbReference type="Google" id="ProtNLM"/>
    </source>
</evidence>